<protein>
    <submittedName>
        <fullName evidence="1">Uncharacterized protein</fullName>
    </submittedName>
</protein>
<name>A0AC61DE15_9FIRM</name>
<organism evidence="1 2">
    <name type="scientific">Sporanaerobium hydrogeniformans</name>
    <dbReference type="NCBI Taxonomy" id="3072179"/>
    <lineage>
        <taxon>Bacteria</taxon>
        <taxon>Bacillati</taxon>
        <taxon>Bacillota</taxon>
        <taxon>Clostridia</taxon>
        <taxon>Lachnospirales</taxon>
        <taxon>Lachnospiraceae</taxon>
        <taxon>Sporanaerobium</taxon>
    </lineage>
</organism>
<evidence type="ECO:0000313" key="2">
    <source>
        <dbReference type="Proteomes" id="UP000224460"/>
    </source>
</evidence>
<evidence type="ECO:0000313" key="1">
    <source>
        <dbReference type="EMBL" id="PHV71385.1"/>
    </source>
</evidence>
<reference evidence="1" key="1">
    <citation type="submission" date="2017-10" db="EMBL/GenBank/DDBJ databases">
        <title>Genome sequence of cellulolytic Lachnospiraceae bacterium XHS1971 isolated from hotspring sediment.</title>
        <authorList>
            <person name="Vasudevan G."/>
            <person name="Joshi A.J."/>
            <person name="Hivarkar S."/>
            <person name="Lanjekar V.B."/>
            <person name="Dhakephalkar P.K."/>
            <person name="Dagar S."/>
        </authorList>
    </citation>
    <scope>NUCLEOTIDE SEQUENCE</scope>
    <source>
        <strain evidence="1">XHS1971</strain>
    </source>
</reference>
<comment type="caution">
    <text evidence="1">The sequence shown here is derived from an EMBL/GenBank/DDBJ whole genome shotgun (WGS) entry which is preliminary data.</text>
</comment>
<sequence>MSRFSEYIGSQFGNPRGIVGKCCCIIMNIINKAMYRKVVSNIHLNEQAKVLDIGYGNGYLVEQLYKRYQANIFGIDISEDMKKSANKRNQRGVDGGKIHLSIGDCCYLNYENEFFDVVTSINTIYFWNDTLKGLKEIFRTLKSGGVFYNVVYTKVWLQQLSYTQKGFQFFEQEDFIEFGKQVGFTEITIQDIVKGKSFMVVYKK</sequence>
<dbReference type="EMBL" id="PEDL01000003">
    <property type="protein sequence ID" value="PHV71385.1"/>
    <property type="molecule type" value="Genomic_DNA"/>
</dbReference>
<dbReference type="Proteomes" id="UP000224460">
    <property type="component" value="Unassembled WGS sequence"/>
</dbReference>
<keyword evidence="2" id="KW-1185">Reference proteome</keyword>
<gene>
    <name evidence="1" type="ORF">CS063_04870</name>
</gene>
<proteinExistence type="predicted"/>
<accession>A0AC61DE15</accession>